<keyword evidence="2" id="KW-1185">Reference proteome</keyword>
<dbReference type="Proteomes" id="UP001219518">
    <property type="component" value="Unassembled WGS sequence"/>
</dbReference>
<accession>A0AAE1LA78</accession>
<comment type="caution">
    <text evidence="1">The sequence shown here is derived from an EMBL/GenBank/DDBJ whole genome shotgun (WGS) entry which is preliminary data.</text>
</comment>
<sequence length="84" mass="9852">MNFVISMELVLYIIMFYRGRRVKRDVSRVSPFSSQIVLVCVGEVFPGTLGPLGLVRTHDRVRLLGRFHKGPLSRRNKKTFWRME</sequence>
<protein>
    <submittedName>
        <fullName evidence="1">Dihydroxy-acid dehydratase 1</fullName>
    </submittedName>
</protein>
<proteinExistence type="predicted"/>
<organism evidence="1 2">
    <name type="scientific">Frankliniella fusca</name>
    <dbReference type="NCBI Taxonomy" id="407009"/>
    <lineage>
        <taxon>Eukaryota</taxon>
        <taxon>Metazoa</taxon>
        <taxon>Ecdysozoa</taxon>
        <taxon>Arthropoda</taxon>
        <taxon>Hexapoda</taxon>
        <taxon>Insecta</taxon>
        <taxon>Pterygota</taxon>
        <taxon>Neoptera</taxon>
        <taxon>Paraneoptera</taxon>
        <taxon>Thysanoptera</taxon>
        <taxon>Terebrantia</taxon>
        <taxon>Thripoidea</taxon>
        <taxon>Thripidae</taxon>
        <taxon>Frankliniella</taxon>
    </lineage>
</organism>
<name>A0AAE1LA78_9NEOP</name>
<reference evidence="1" key="1">
    <citation type="submission" date="2021-07" db="EMBL/GenBank/DDBJ databases">
        <authorList>
            <person name="Catto M.A."/>
            <person name="Jacobson A."/>
            <person name="Kennedy G."/>
            <person name="Labadie P."/>
            <person name="Hunt B.G."/>
            <person name="Srinivasan R."/>
        </authorList>
    </citation>
    <scope>NUCLEOTIDE SEQUENCE</scope>
    <source>
        <strain evidence="1">PL_HMW_Pooled</strain>
        <tissue evidence="1">Head</tissue>
    </source>
</reference>
<dbReference type="EMBL" id="JAHWGI010000295">
    <property type="protein sequence ID" value="KAK3912561.1"/>
    <property type="molecule type" value="Genomic_DNA"/>
</dbReference>
<reference evidence="1" key="2">
    <citation type="journal article" date="2023" name="BMC Genomics">
        <title>Pest status, molecular evolution, and epigenetic factors derived from the genome assembly of Frankliniella fusca, a thysanopteran phytovirus vector.</title>
        <authorList>
            <person name="Catto M.A."/>
            <person name="Labadie P.E."/>
            <person name="Jacobson A.L."/>
            <person name="Kennedy G.G."/>
            <person name="Srinivasan R."/>
            <person name="Hunt B.G."/>
        </authorList>
    </citation>
    <scope>NUCLEOTIDE SEQUENCE</scope>
    <source>
        <strain evidence="1">PL_HMW_Pooled</strain>
    </source>
</reference>
<evidence type="ECO:0000313" key="1">
    <source>
        <dbReference type="EMBL" id="KAK3912561.1"/>
    </source>
</evidence>
<evidence type="ECO:0000313" key="2">
    <source>
        <dbReference type="Proteomes" id="UP001219518"/>
    </source>
</evidence>
<gene>
    <name evidence="1" type="ORF">KUF71_022149</name>
</gene>
<dbReference type="AlphaFoldDB" id="A0AAE1LA78"/>